<evidence type="ECO:0000256" key="2">
    <source>
        <dbReference type="ARBA" id="ARBA00022741"/>
    </source>
</evidence>
<evidence type="ECO:0000313" key="5">
    <source>
        <dbReference type="EMBL" id="KJC63292.1"/>
    </source>
</evidence>
<dbReference type="InterPro" id="IPR015854">
    <property type="entry name" value="ABC_transpr_LolD-like"/>
</dbReference>
<dbReference type="PANTHER" id="PTHR24220">
    <property type="entry name" value="IMPORT ATP-BINDING PROTEIN"/>
    <property type="match status" value="1"/>
</dbReference>
<dbReference type="Proteomes" id="UP000032503">
    <property type="component" value="Unassembled WGS sequence"/>
</dbReference>
<dbReference type="SMART" id="SM00382">
    <property type="entry name" value="AAA"/>
    <property type="match status" value="1"/>
</dbReference>
<keyword evidence="2" id="KW-0547">Nucleotide-binding</keyword>
<gene>
    <name evidence="5" type="ORF">TZ00_16700</name>
</gene>
<dbReference type="CDD" id="cd03255">
    <property type="entry name" value="ABC_MJ0796_LolCDE_FtsE"/>
    <property type="match status" value="1"/>
</dbReference>
<evidence type="ECO:0000256" key="3">
    <source>
        <dbReference type="ARBA" id="ARBA00022840"/>
    </source>
</evidence>
<feature type="domain" description="ABC transporter" evidence="4">
    <location>
        <begin position="6"/>
        <end position="229"/>
    </location>
</feature>
<dbReference type="GO" id="GO:0005524">
    <property type="term" value="F:ATP binding"/>
    <property type="evidence" value="ECO:0007669"/>
    <property type="project" value="UniProtKB-KW"/>
</dbReference>
<organism evidence="5 6">
    <name type="scientific">Agreia bicolorata</name>
    <dbReference type="NCBI Taxonomy" id="110935"/>
    <lineage>
        <taxon>Bacteria</taxon>
        <taxon>Bacillati</taxon>
        <taxon>Actinomycetota</taxon>
        <taxon>Actinomycetes</taxon>
        <taxon>Micrococcales</taxon>
        <taxon>Microbacteriaceae</taxon>
        <taxon>Agreia</taxon>
    </lineage>
</organism>
<proteinExistence type="predicted"/>
<keyword evidence="3 5" id="KW-0067">ATP-binding</keyword>
<dbReference type="PROSITE" id="PS50893">
    <property type="entry name" value="ABC_TRANSPORTER_2"/>
    <property type="match status" value="1"/>
</dbReference>
<reference evidence="5 6" key="1">
    <citation type="journal article" date="2001" name="Int. J. Syst. Evol. Microbiol.">
        <title>Agreia bicolorata gen. nov., sp. nov., to accommodate actinobacteria isolated from narrow reed grass infected by the nematode Heteroanguina graminophila.</title>
        <authorList>
            <person name="Evtushenko L.I."/>
            <person name="Dorofeeva L.V."/>
            <person name="Dobrovolskaya T.G."/>
            <person name="Streshinskaya G.M."/>
            <person name="Subbotin S.A."/>
            <person name="Tiedje J.M."/>
        </authorList>
    </citation>
    <scope>NUCLEOTIDE SEQUENCE [LARGE SCALE GENOMIC DNA]</scope>
    <source>
        <strain evidence="5 6">VKM Ac-1804</strain>
    </source>
</reference>
<dbReference type="PANTHER" id="PTHR24220:SF86">
    <property type="entry name" value="ABC TRANSPORTER ABCH.1"/>
    <property type="match status" value="1"/>
</dbReference>
<dbReference type="SUPFAM" id="SSF52540">
    <property type="entry name" value="P-loop containing nucleoside triphosphate hydrolases"/>
    <property type="match status" value="1"/>
</dbReference>
<protein>
    <submittedName>
        <fullName evidence="5">ABC transporter ATP-binding protein</fullName>
    </submittedName>
</protein>
<dbReference type="Pfam" id="PF00005">
    <property type="entry name" value="ABC_tran"/>
    <property type="match status" value="1"/>
</dbReference>
<dbReference type="InterPro" id="IPR017911">
    <property type="entry name" value="MacB-like_ATP-bd"/>
</dbReference>
<sequence>MTSPLLELDDVTRDHGTPPVRAVDHVSLQIEHGEMLAIVGPSGSGKSSLLNVMGLLDHPTAGAVRINGVDISTVSDRHRSGLRALTLGFVFQQFHLNESMTALDNVADGALYAGVPRRIRRSQADSALEKVGLSHRVNHRPHQLSGGEKQRVAIARALVSDAPLLLADEPTGALDSESGSSVIALLREINAQGTSVVIITHDHALAESLPRIVSIQDGRIRSDITTGGSR</sequence>
<comment type="caution">
    <text evidence="5">The sequence shown here is derived from an EMBL/GenBank/DDBJ whole genome shotgun (WGS) entry which is preliminary data.</text>
</comment>
<name>A0ABR5CCR1_9MICO</name>
<dbReference type="InterPro" id="IPR017871">
    <property type="entry name" value="ABC_transporter-like_CS"/>
</dbReference>
<accession>A0ABR5CCR1</accession>
<evidence type="ECO:0000313" key="6">
    <source>
        <dbReference type="Proteomes" id="UP000032503"/>
    </source>
</evidence>
<dbReference type="EMBL" id="JYFC01000008">
    <property type="protein sequence ID" value="KJC63292.1"/>
    <property type="molecule type" value="Genomic_DNA"/>
</dbReference>
<dbReference type="RefSeq" id="WP_084606238.1">
    <property type="nucleotide sequence ID" value="NZ_JYFC01000008.1"/>
</dbReference>
<dbReference type="Gene3D" id="3.40.50.300">
    <property type="entry name" value="P-loop containing nucleotide triphosphate hydrolases"/>
    <property type="match status" value="1"/>
</dbReference>
<evidence type="ECO:0000259" key="4">
    <source>
        <dbReference type="PROSITE" id="PS50893"/>
    </source>
</evidence>
<dbReference type="PROSITE" id="PS00211">
    <property type="entry name" value="ABC_TRANSPORTER_1"/>
    <property type="match status" value="1"/>
</dbReference>
<keyword evidence="1" id="KW-0813">Transport</keyword>
<evidence type="ECO:0000256" key="1">
    <source>
        <dbReference type="ARBA" id="ARBA00022448"/>
    </source>
</evidence>
<dbReference type="InterPro" id="IPR027417">
    <property type="entry name" value="P-loop_NTPase"/>
</dbReference>
<dbReference type="InterPro" id="IPR003593">
    <property type="entry name" value="AAA+_ATPase"/>
</dbReference>
<keyword evidence="6" id="KW-1185">Reference proteome</keyword>
<dbReference type="InterPro" id="IPR003439">
    <property type="entry name" value="ABC_transporter-like_ATP-bd"/>
</dbReference>